<dbReference type="InterPro" id="IPR001279">
    <property type="entry name" value="Metallo-B-lactamas"/>
</dbReference>
<evidence type="ECO:0000313" key="3">
    <source>
        <dbReference type="Proteomes" id="UP001230188"/>
    </source>
</evidence>
<gene>
    <name evidence="2" type="ORF">CTAYLR_001754</name>
</gene>
<dbReference type="PANTHER" id="PTHR46504:SF2">
    <property type="entry name" value="TRNASE Z TRZ1"/>
    <property type="match status" value="1"/>
</dbReference>
<comment type="caution">
    <text evidence="2">The sequence shown here is derived from an EMBL/GenBank/DDBJ whole genome shotgun (WGS) entry which is preliminary data.</text>
</comment>
<protein>
    <recommendedName>
        <fullName evidence="1">EF-hand domain-containing protein</fullName>
    </recommendedName>
</protein>
<dbReference type="PANTHER" id="PTHR46504">
    <property type="entry name" value="TRNASE Z TRZ1"/>
    <property type="match status" value="1"/>
</dbReference>
<dbReference type="InterPro" id="IPR002048">
    <property type="entry name" value="EF_hand_dom"/>
</dbReference>
<dbReference type="Gene3D" id="3.60.15.10">
    <property type="entry name" value="Ribonuclease Z/Hydroxyacylglutathione hydrolase-like"/>
    <property type="match status" value="1"/>
</dbReference>
<keyword evidence="3" id="KW-1185">Reference proteome</keyword>
<dbReference type="InterPro" id="IPR036866">
    <property type="entry name" value="RibonucZ/Hydroxyglut_hydro"/>
</dbReference>
<dbReference type="SUPFAM" id="SSF56281">
    <property type="entry name" value="Metallo-hydrolase/oxidoreductase"/>
    <property type="match status" value="1"/>
</dbReference>
<accession>A0AAD7UGN4</accession>
<dbReference type="Pfam" id="PF12706">
    <property type="entry name" value="Lactamase_B_2"/>
    <property type="match status" value="1"/>
</dbReference>
<name>A0AAD7UGN4_9STRA</name>
<dbReference type="GO" id="GO:0005509">
    <property type="term" value="F:calcium ion binding"/>
    <property type="evidence" value="ECO:0007669"/>
    <property type="project" value="InterPro"/>
</dbReference>
<evidence type="ECO:0000259" key="1">
    <source>
        <dbReference type="PROSITE" id="PS50222"/>
    </source>
</evidence>
<organism evidence="2 3">
    <name type="scientific">Chrysophaeum taylorii</name>
    <dbReference type="NCBI Taxonomy" id="2483200"/>
    <lineage>
        <taxon>Eukaryota</taxon>
        <taxon>Sar</taxon>
        <taxon>Stramenopiles</taxon>
        <taxon>Ochrophyta</taxon>
        <taxon>Pelagophyceae</taxon>
        <taxon>Pelagomonadales</taxon>
        <taxon>Pelagomonadaceae</taxon>
        <taxon>Chrysophaeum</taxon>
    </lineage>
</organism>
<dbReference type="PROSITE" id="PS00018">
    <property type="entry name" value="EF_HAND_1"/>
    <property type="match status" value="1"/>
</dbReference>
<feature type="domain" description="EF-hand" evidence="1">
    <location>
        <begin position="116"/>
        <end position="151"/>
    </location>
</feature>
<dbReference type="AlphaFoldDB" id="A0AAD7UGN4"/>
<dbReference type="InterPro" id="IPR018247">
    <property type="entry name" value="EF_Hand_1_Ca_BS"/>
</dbReference>
<dbReference type="EMBL" id="JAQMWT010000340">
    <property type="protein sequence ID" value="KAJ8604099.1"/>
    <property type="molecule type" value="Genomic_DNA"/>
</dbReference>
<evidence type="ECO:0000313" key="2">
    <source>
        <dbReference type="EMBL" id="KAJ8604099.1"/>
    </source>
</evidence>
<proteinExistence type="predicted"/>
<dbReference type="Proteomes" id="UP001230188">
    <property type="component" value="Unassembled WGS sequence"/>
</dbReference>
<dbReference type="PROSITE" id="PS50222">
    <property type="entry name" value="EF_HAND_2"/>
    <property type="match status" value="1"/>
</dbReference>
<reference evidence="2" key="1">
    <citation type="submission" date="2023-01" db="EMBL/GenBank/DDBJ databases">
        <title>Metagenome sequencing of chrysophaentin producing Chrysophaeum taylorii.</title>
        <authorList>
            <person name="Davison J."/>
            <person name="Bewley C."/>
        </authorList>
    </citation>
    <scope>NUCLEOTIDE SEQUENCE</scope>
    <source>
        <strain evidence="2">NIES-1699</strain>
    </source>
</reference>
<sequence>MVALLPFVLWACSNNNNNNKRPPLRATPQDVQTLASATVALLQGGDAVAALDGASRRDVVGRIFEGSERLDEAEAESLFSELALEVVRALASAPETNAATAYARRLVRDEGAAERAARDLARKLLAVADSDADGQVSSRELQRFFDVMRVAPLDDVVGSLQLLPEHLKGSAFAQGEEWHARVPGDAHVLKRWVAPDFKKSRLSIVGIGRSADASAYYLPELGIVLDAGLAVKSLEPRAVLLSHAHRDHVQALPGLARRARFGEDKRPPARVYLPYQIEPLARRFCWAEAVLNFGREQTPQETIDALGDVDLRPVRPGDHFSLDDKLSVRVFGATHKVPAVAYGLYERRKRLDPAYAGADPEFIKRNREQITHYYEDGLLFYSGDTTIGMLETNELEILGEFRYVVHECTFLGIRPDDDDQRAAATGHTHYAQLHPFICRHPNTTFILVHFSTRYSKEDVLNFFDSNYAGRPSNVVLWL</sequence>